<dbReference type="AlphaFoldDB" id="A0A1G7X3V3"/>
<sequence length="154" mass="17106">MSEPHTTTTPAVRLAPRASLDTLWDAAQRVMAITGVVEQATSATVRRQWDAIDAELTILGIPVYDRHGASGPGRAWWTAQNSEGRLIGKWAESYEEAVIQLGASFRSRIVWCVPDTDLQVRDRYPRSKQGEPRIHPVTDQPIPGPDYAPLTTLF</sequence>
<name>A0A1G7X3V3_9MICO</name>
<dbReference type="RefSeq" id="WP_091487849.1">
    <property type="nucleotide sequence ID" value="NZ_LT629692.1"/>
</dbReference>
<dbReference type="EMBL" id="LT629692">
    <property type="protein sequence ID" value="SDG78863.1"/>
    <property type="molecule type" value="Genomic_DNA"/>
</dbReference>
<evidence type="ECO:0000313" key="1">
    <source>
        <dbReference type="EMBL" id="SDG78863.1"/>
    </source>
</evidence>
<evidence type="ECO:0000313" key="2">
    <source>
        <dbReference type="Proteomes" id="UP000199009"/>
    </source>
</evidence>
<gene>
    <name evidence="1" type="ORF">SAMN04489810_1295</name>
</gene>
<dbReference type="STRING" id="370764.SAMN04489810_1295"/>
<organism evidence="1 2">
    <name type="scientific">Microbacterium pygmaeum</name>
    <dbReference type="NCBI Taxonomy" id="370764"/>
    <lineage>
        <taxon>Bacteria</taxon>
        <taxon>Bacillati</taxon>
        <taxon>Actinomycetota</taxon>
        <taxon>Actinomycetes</taxon>
        <taxon>Micrococcales</taxon>
        <taxon>Microbacteriaceae</taxon>
        <taxon>Microbacterium</taxon>
    </lineage>
</organism>
<accession>A0A1G7X3V3</accession>
<protein>
    <submittedName>
        <fullName evidence="1">Uncharacterized protein</fullName>
    </submittedName>
</protein>
<dbReference type="OrthoDB" id="9828903at2"/>
<reference evidence="1 2" key="1">
    <citation type="submission" date="2016-10" db="EMBL/GenBank/DDBJ databases">
        <authorList>
            <person name="de Groot N.N."/>
        </authorList>
    </citation>
    <scope>NUCLEOTIDE SEQUENCE [LARGE SCALE GENOMIC DNA]</scope>
    <source>
        <strain evidence="1 2">DSM 23142</strain>
    </source>
</reference>
<dbReference type="Proteomes" id="UP000199009">
    <property type="component" value="Chromosome I"/>
</dbReference>
<keyword evidence="2" id="KW-1185">Reference proteome</keyword>
<proteinExistence type="predicted"/>